<dbReference type="InterPro" id="IPR050173">
    <property type="entry name" value="ABC_transporter_C-like"/>
</dbReference>
<dbReference type="SUPFAM" id="SSF90123">
    <property type="entry name" value="ABC transporter transmembrane region"/>
    <property type="match status" value="1"/>
</dbReference>
<dbReference type="PANTHER" id="PTHR24223">
    <property type="entry name" value="ATP-BINDING CASSETTE SUB-FAMILY C"/>
    <property type="match status" value="1"/>
</dbReference>
<keyword evidence="1" id="KW-0813">Transport</keyword>
<proteinExistence type="predicted"/>
<evidence type="ECO:0000256" key="4">
    <source>
        <dbReference type="ARBA" id="ARBA00022840"/>
    </source>
</evidence>
<dbReference type="InterPro" id="IPR011527">
    <property type="entry name" value="ABC1_TM_dom"/>
</dbReference>
<evidence type="ECO:0000313" key="10">
    <source>
        <dbReference type="EMBL" id="PNJ26995.1"/>
    </source>
</evidence>
<evidence type="ECO:0000256" key="6">
    <source>
        <dbReference type="ARBA" id="ARBA00023136"/>
    </source>
</evidence>
<feature type="transmembrane region" description="Helical" evidence="8">
    <location>
        <begin position="93"/>
        <end position="115"/>
    </location>
</feature>
<evidence type="ECO:0000256" key="1">
    <source>
        <dbReference type="ARBA" id="ARBA00022448"/>
    </source>
</evidence>
<keyword evidence="5 8" id="KW-1133">Transmembrane helix</keyword>
<protein>
    <recommendedName>
        <fullName evidence="9">ABC transmembrane type-1 domain-containing protein</fullName>
    </recommendedName>
</protein>
<keyword evidence="3" id="KW-0547">Nucleotide-binding</keyword>
<dbReference type="AlphaFoldDB" id="A0A2J8T1U9"/>
<comment type="caution">
    <text evidence="10">The sequence shown here is derived from an EMBL/GenBank/DDBJ whole genome shotgun (WGS) entry which is preliminary data.</text>
</comment>
<evidence type="ECO:0000256" key="8">
    <source>
        <dbReference type="SAM" id="Phobius"/>
    </source>
</evidence>
<dbReference type="GO" id="GO:0005524">
    <property type="term" value="F:ATP binding"/>
    <property type="evidence" value="ECO:0007669"/>
    <property type="project" value="UniProtKB-KW"/>
</dbReference>
<dbReference type="PANTHER" id="PTHR24223:SF241">
    <property type="entry name" value="MULTIDRUG RESISTANCE-ASSOCIATED PROTEIN 1"/>
    <property type="match status" value="1"/>
</dbReference>
<dbReference type="PROSITE" id="PS50929">
    <property type="entry name" value="ABC_TM1F"/>
    <property type="match status" value="1"/>
</dbReference>
<dbReference type="Gene3D" id="1.20.1560.10">
    <property type="entry name" value="ABC transporter type 1, transmembrane domain"/>
    <property type="match status" value="1"/>
</dbReference>
<feature type="non-terminal residue" evidence="10">
    <location>
        <position position="1"/>
    </location>
</feature>
<organism evidence="10">
    <name type="scientific">Pongo abelii</name>
    <name type="common">Sumatran orangutan</name>
    <name type="synonym">Pongo pygmaeus abelii</name>
    <dbReference type="NCBI Taxonomy" id="9601"/>
    <lineage>
        <taxon>Eukaryota</taxon>
        <taxon>Metazoa</taxon>
        <taxon>Chordata</taxon>
        <taxon>Craniata</taxon>
        <taxon>Vertebrata</taxon>
        <taxon>Euteleostomi</taxon>
        <taxon>Mammalia</taxon>
        <taxon>Eutheria</taxon>
        <taxon>Euarchontoglires</taxon>
        <taxon>Primates</taxon>
        <taxon>Haplorrhini</taxon>
        <taxon>Catarrhini</taxon>
        <taxon>Hominidae</taxon>
        <taxon>Pongo</taxon>
    </lineage>
</organism>
<evidence type="ECO:0000256" key="7">
    <source>
        <dbReference type="SAM" id="MobiDB-lite"/>
    </source>
</evidence>
<dbReference type="GO" id="GO:0016323">
    <property type="term" value="C:basolateral plasma membrane"/>
    <property type="evidence" value="ECO:0007669"/>
    <property type="project" value="TreeGrafter"/>
</dbReference>
<evidence type="ECO:0000256" key="2">
    <source>
        <dbReference type="ARBA" id="ARBA00022692"/>
    </source>
</evidence>
<keyword evidence="2 8" id="KW-0812">Transmembrane</keyword>
<feature type="transmembrane region" description="Helical" evidence="8">
    <location>
        <begin position="173"/>
        <end position="192"/>
    </location>
</feature>
<dbReference type="GO" id="GO:0008559">
    <property type="term" value="F:ABC-type xenobiotic transporter activity"/>
    <property type="evidence" value="ECO:0007669"/>
    <property type="project" value="TreeGrafter"/>
</dbReference>
<evidence type="ECO:0000256" key="5">
    <source>
        <dbReference type="ARBA" id="ARBA00022989"/>
    </source>
</evidence>
<feature type="region of interest" description="Disordered" evidence="7">
    <location>
        <begin position="1"/>
        <end position="21"/>
    </location>
</feature>
<name>A0A2J8T1U9_PONAB</name>
<gene>
    <name evidence="10" type="ORF">CR201_G0038666</name>
</gene>
<dbReference type="InterPro" id="IPR036640">
    <property type="entry name" value="ABC1_TM_sf"/>
</dbReference>
<dbReference type="EMBL" id="NDHI03003530">
    <property type="protein sequence ID" value="PNJ26995.1"/>
    <property type="molecule type" value="Genomic_DNA"/>
</dbReference>
<evidence type="ECO:0000256" key="3">
    <source>
        <dbReference type="ARBA" id="ARBA00022741"/>
    </source>
</evidence>
<feature type="domain" description="ABC transmembrane type-1" evidence="9">
    <location>
        <begin position="56"/>
        <end position="193"/>
    </location>
</feature>
<dbReference type="Pfam" id="PF00664">
    <property type="entry name" value="ABC_membrane"/>
    <property type="match status" value="1"/>
</dbReference>
<accession>A0A2J8T1U9</accession>
<evidence type="ECO:0000259" key="9">
    <source>
        <dbReference type="PROSITE" id="PS50929"/>
    </source>
</evidence>
<keyword evidence="6 8" id="KW-0472">Membrane</keyword>
<sequence>QPVKVVYSSKDPAQPKESSKVDANEEVEALIVKSPQKEWNPSLFKVLYKTFGPYFLMSFFFKAIHDLMMFSGPQILKLLIKFVNDTKAPDWQGYFYTVLLFVTACLQTLVLHQYFHICFVSGMRIKTAVIGAVYRKALVITSSARKSSTVGEIVNLMSVDAQRFMDLATYINMIWSAPLQVILALYLLWLVCV</sequence>
<feature type="transmembrane region" description="Helical" evidence="8">
    <location>
        <begin position="51"/>
        <end position="72"/>
    </location>
</feature>
<reference evidence="10" key="1">
    <citation type="submission" date="2017-12" db="EMBL/GenBank/DDBJ databases">
        <title>High-resolution comparative analysis of great ape genomes.</title>
        <authorList>
            <person name="Pollen A."/>
            <person name="Hastie A."/>
            <person name="Hormozdiari F."/>
            <person name="Dougherty M."/>
            <person name="Liu R."/>
            <person name="Chaisson M."/>
            <person name="Hoppe E."/>
            <person name="Hill C."/>
            <person name="Pang A."/>
            <person name="Hillier L."/>
            <person name="Baker C."/>
            <person name="Armstrong J."/>
            <person name="Shendure J."/>
            <person name="Paten B."/>
            <person name="Wilson R."/>
            <person name="Chao H."/>
            <person name="Schneider V."/>
            <person name="Ventura M."/>
            <person name="Kronenberg Z."/>
            <person name="Murali S."/>
            <person name="Gordon D."/>
            <person name="Cantsilieris S."/>
            <person name="Munson K."/>
            <person name="Nelson B."/>
            <person name="Raja A."/>
            <person name="Underwood J."/>
            <person name="Diekhans M."/>
            <person name="Fiddes I."/>
            <person name="Haussler D."/>
            <person name="Eichler E."/>
        </authorList>
    </citation>
    <scope>NUCLEOTIDE SEQUENCE [LARGE SCALE GENOMIC DNA]</scope>
    <source>
        <strain evidence="10">Susie</strain>
    </source>
</reference>
<dbReference type="GO" id="GO:0034634">
    <property type="term" value="F:glutathione transmembrane transporter activity"/>
    <property type="evidence" value="ECO:0007669"/>
    <property type="project" value="TreeGrafter"/>
</dbReference>
<keyword evidence="4" id="KW-0067">ATP-binding</keyword>